<gene>
    <name evidence="2" type="ORF">DF3PB_6260003</name>
</gene>
<dbReference type="InterPro" id="IPR007374">
    <property type="entry name" value="ASCH_domain"/>
</dbReference>
<evidence type="ECO:0000259" key="1">
    <source>
        <dbReference type="Pfam" id="PF04266"/>
    </source>
</evidence>
<proteinExistence type="predicted"/>
<dbReference type="Gene3D" id="2.30.130.30">
    <property type="entry name" value="Hypothetical protein"/>
    <property type="match status" value="1"/>
</dbReference>
<organism evidence="2">
    <name type="scientific">metagenome</name>
    <dbReference type="NCBI Taxonomy" id="256318"/>
    <lineage>
        <taxon>unclassified sequences</taxon>
        <taxon>metagenomes</taxon>
    </lineage>
</organism>
<dbReference type="SUPFAM" id="SSF88697">
    <property type="entry name" value="PUA domain-like"/>
    <property type="match status" value="1"/>
</dbReference>
<evidence type="ECO:0000313" key="2">
    <source>
        <dbReference type="EMBL" id="SUS08303.1"/>
    </source>
</evidence>
<dbReference type="Pfam" id="PF04266">
    <property type="entry name" value="ASCH"/>
    <property type="match status" value="1"/>
</dbReference>
<dbReference type="AlphaFoldDB" id="A0A380TKS9"/>
<reference evidence="2" key="1">
    <citation type="submission" date="2018-07" db="EMBL/GenBank/DDBJ databases">
        <authorList>
            <person name="Quirk P.G."/>
            <person name="Krulwich T.A."/>
        </authorList>
    </citation>
    <scope>NUCLEOTIDE SEQUENCE</scope>
</reference>
<protein>
    <submittedName>
        <fullName evidence="2">ASCH domain-containing protein</fullName>
    </submittedName>
</protein>
<dbReference type="EMBL" id="UIDG01000586">
    <property type="protein sequence ID" value="SUS08303.1"/>
    <property type="molecule type" value="Genomic_DNA"/>
</dbReference>
<sequence length="126" mass="13910">MSTQSGSDLPSVALSIQQPWGWAIVHGGKTIENRTWRTRFRGRFLIHASGKYDTWGTDTVSRLCPAFPGRKNVLLGGIIGEAELIGCVTSSTDEWFCGPFGFILRNARPLPFVPCRGQLGLFEVKL</sequence>
<name>A0A380TKS9_9ZZZZ</name>
<dbReference type="CDD" id="cd06554">
    <property type="entry name" value="ASCH_ASC-1_like"/>
    <property type="match status" value="1"/>
</dbReference>
<accession>A0A380TKS9</accession>
<dbReference type="InterPro" id="IPR015947">
    <property type="entry name" value="PUA-like_sf"/>
</dbReference>
<feature type="domain" description="ASCH" evidence="1">
    <location>
        <begin position="14"/>
        <end position="61"/>
    </location>
</feature>